<organism evidence="2">
    <name type="scientific">hydrothermal vent metagenome</name>
    <dbReference type="NCBI Taxonomy" id="652676"/>
    <lineage>
        <taxon>unclassified sequences</taxon>
        <taxon>metagenomes</taxon>
        <taxon>ecological metagenomes</taxon>
    </lineage>
</organism>
<sequence length="100" mass="10799">MRKLIALTAASTVVAGLLATAAIPAFASSSDDDYRCGQVAADQWMSVADITAKVEALGYTVRKVERDDGCYEVYGTNKNGTRYELKLHPATGEVVKLERD</sequence>
<name>A0A3B0TRC8_9ZZZZ</name>
<gene>
    <name evidence="2" type="ORF">MNBD_ALPHA09-1986</name>
</gene>
<evidence type="ECO:0000259" key="1">
    <source>
        <dbReference type="Pfam" id="PF13670"/>
    </source>
</evidence>
<reference evidence="2" key="1">
    <citation type="submission" date="2018-06" db="EMBL/GenBank/DDBJ databases">
        <authorList>
            <person name="Zhirakovskaya E."/>
        </authorList>
    </citation>
    <scope>NUCLEOTIDE SEQUENCE</scope>
</reference>
<evidence type="ECO:0000313" key="2">
    <source>
        <dbReference type="EMBL" id="VAW15967.1"/>
    </source>
</evidence>
<dbReference type="Pfam" id="PF13670">
    <property type="entry name" value="PepSY_2"/>
    <property type="match status" value="1"/>
</dbReference>
<proteinExistence type="predicted"/>
<accession>A0A3B0TRC8</accession>
<dbReference type="InterPro" id="IPR025711">
    <property type="entry name" value="PepSY"/>
</dbReference>
<protein>
    <recommendedName>
        <fullName evidence="1">PepSY domain-containing protein</fullName>
    </recommendedName>
</protein>
<dbReference type="EMBL" id="UOEM01000092">
    <property type="protein sequence ID" value="VAW15967.1"/>
    <property type="molecule type" value="Genomic_DNA"/>
</dbReference>
<dbReference type="AlphaFoldDB" id="A0A3B0TRC8"/>
<feature type="domain" description="PepSY" evidence="1">
    <location>
        <begin position="13"/>
        <end position="97"/>
    </location>
</feature>